<dbReference type="EnsemblPlants" id="Pp3c20_4600V3.2">
    <property type="protein sequence ID" value="PAC:32945411.CDS.1"/>
    <property type="gene ID" value="Pp3c20_4600"/>
</dbReference>
<gene>
    <name evidence="1" type="ORF">PHYPA_024704</name>
</gene>
<dbReference type="Gramene" id="Pp3c20_4600V3.2">
    <property type="protein sequence ID" value="PAC:32945411.CDS.1"/>
    <property type="gene ID" value="Pp3c20_4600"/>
</dbReference>
<dbReference type="EnsemblPlants" id="Pp3c20_4600V3.1">
    <property type="protein sequence ID" value="PAC:32945410.CDS.1"/>
    <property type="gene ID" value="Pp3c20_4600"/>
</dbReference>
<accession>A0A2K1IU13</accession>
<proteinExistence type="predicted"/>
<dbReference type="InParanoid" id="A0A2K1IU13"/>
<organism evidence="1">
    <name type="scientific">Physcomitrium patens</name>
    <name type="common">Spreading-leaved earth moss</name>
    <name type="synonym">Physcomitrella patens</name>
    <dbReference type="NCBI Taxonomy" id="3218"/>
    <lineage>
        <taxon>Eukaryota</taxon>
        <taxon>Viridiplantae</taxon>
        <taxon>Streptophyta</taxon>
        <taxon>Embryophyta</taxon>
        <taxon>Bryophyta</taxon>
        <taxon>Bryophytina</taxon>
        <taxon>Bryopsida</taxon>
        <taxon>Funariidae</taxon>
        <taxon>Funariales</taxon>
        <taxon>Funariaceae</taxon>
        <taxon>Physcomitrium</taxon>
    </lineage>
</organism>
<reference evidence="1 3" key="1">
    <citation type="journal article" date="2008" name="Science">
        <title>The Physcomitrella genome reveals evolutionary insights into the conquest of land by plants.</title>
        <authorList>
            <person name="Rensing S."/>
            <person name="Lang D."/>
            <person name="Zimmer A."/>
            <person name="Terry A."/>
            <person name="Salamov A."/>
            <person name="Shapiro H."/>
            <person name="Nishiyama T."/>
            <person name="Perroud P.-F."/>
            <person name="Lindquist E."/>
            <person name="Kamisugi Y."/>
            <person name="Tanahashi T."/>
            <person name="Sakakibara K."/>
            <person name="Fujita T."/>
            <person name="Oishi K."/>
            <person name="Shin-I T."/>
            <person name="Kuroki Y."/>
            <person name="Toyoda A."/>
            <person name="Suzuki Y."/>
            <person name="Hashimoto A."/>
            <person name="Yamaguchi K."/>
            <person name="Sugano A."/>
            <person name="Kohara Y."/>
            <person name="Fujiyama A."/>
            <person name="Anterola A."/>
            <person name="Aoki S."/>
            <person name="Ashton N."/>
            <person name="Barbazuk W.B."/>
            <person name="Barker E."/>
            <person name="Bennetzen J."/>
            <person name="Bezanilla M."/>
            <person name="Blankenship R."/>
            <person name="Cho S.H."/>
            <person name="Dutcher S."/>
            <person name="Estelle M."/>
            <person name="Fawcett J.A."/>
            <person name="Gundlach H."/>
            <person name="Hanada K."/>
            <person name="Heyl A."/>
            <person name="Hicks K.A."/>
            <person name="Hugh J."/>
            <person name="Lohr M."/>
            <person name="Mayer K."/>
            <person name="Melkozernov A."/>
            <person name="Murata T."/>
            <person name="Nelson D."/>
            <person name="Pils B."/>
            <person name="Prigge M."/>
            <person name="Reiss B."/>
            <person name="Renner T."/>
            <person name="Rombauts S."/>
            <person name="Rushton P."/>
            <person name="Sanderfoot A."/>
            <person name="Schween G."/>
            <person name="Shiu S.-H."/>
            <person name="Stueber K."/>
            <person name="Theodoulou F.L."/>
            <person name="Tu H."/>
            <person name="Van de Peer Y."/>
            <person name="Verrier P.J."/>
            <person name="Waters E."/>
            <person name="Wood A."/>
            <person name="Yang L."/>
            <person name="Cove D."/>
            <person name="Cuming A."/>
            <person name="Hasebe M."/>
            <person name="Lucas S."/>
            <person name="Mishler D.B."/>
            <person name="Reski R."/>
            <person name="Grigoriev I."/>
            <person name="Quatrano R.S."/>
            <person name="Boore J.L."/>
        </authorList>
    </citation>
    <scope>NUCLEOTIDE SEQUENCE [LARGE SCALE GENOMIC DNA]</scope>
    <source>
        <strain evidence="2 3">cv. Gransden 2004</strain>
    </source>
</reference>
<dbReference type="AlphaFoldDB" id="A0A2K1IU13"/>
<reference evidence="1 3" key="2">
    <citation type="journal article" date="2018" name="Plant J.">
        <title>The Physcomitrella patens chromosome-scale assembly reveals moss genome structure and evolution.</title>
        <authorList>
            <person name="Lang D."/>
            <person name="Ullrich K.K."/>
            <person name="Murat F."/>
            <person name="Fuchs J."/>
            <person name="Jenkins J."/>
            <person name="Haas F.B."/>
            <person name="Piednoel M."/>
            <person name="Gundlach H."/>
            <person name="Van Bel M."/>
            <person name="Meyberg R."/>
            <person name="Vives C."/>
            <person name="Morata J."/>
            <person name="Symeonidi A."/>
            <person name="Hiss M."/>
            <person name="Muchero W."/>
            <person name="Kamisugi Y."/>
            <person name="Saleh O."/>
            <person name="Blanc G."/>
            <person name="Decker E.L."/>
            <person name="van Gessel N."/>
            <person name="Grimwood J."/>
            <person name="Hayes R.D."/>
            <person name="Graham S.W."/>
            <person name="Gunter L.E."/>
            <person name="McDaniel S.F."/>
            <person name="Hoernstein S.N.W."/>
            <person name="Larsson A."/>
            <person name="Li F.W."/>
            <person name="Perroud P.F."/>
            <person name="Phillips J."/>
            <person name="Ranjan P."/>
            <person name="Rokshar D.S."/>
            <person name="Rothfels C.J."/>
            <person name="Schneider L."/>
            <person name="Shu S."/>
            <person name="Stevenson D.W."/>
            <person name="Thummler F."/>
            <person name="Tillich M."/>
            <person name="Villarreal Aguilar J.C."/>
            <person name="Widiez T."/>
            <person name="Wong G.K."/>
            <person name="Wymore A."/>
            <person name="Zhang Y."/>
            <person name="Zimmer A.D."/>
            <person name="Quatrano R.S."/>
            <person name="Mayer K.F.X."/>
            <person name="Goodstein D."/>
            <person name="Casacuberta J.M."/>
            <person name="Vandepoele K."/>
            <person name="Reski R."/>
            <person name="Cuming A.C."/>
            <person name="Tuskan G.A."/>
            <person name="Maumus F."/>
            <person name="Salse J."/>
            <person name="Schmutz J."/>
            <person name="Rensing S.A."/>
        </authorList>
    </citation>
    <scope>NUCLEOTIDE SEQUENCE [LARGE SCALE GENOMIC DNA]</scope>
    <source>
        <strain evidence="2 3">cv. Gransden 2004</strain>
    </source>
</reference>
<dbReference type="Gramene" id="Pp3c20_4600V3.1">
    <property type="protein sequence ID" value="PAC:32945410.CDS.1"/>
    <property type="gene ID" value="Pp3c20_4600"/>
</dbReference>
<name>A0A2K1IU13_PHYPA</name>
<sequence>MAIFSLVFKHGSSSKDGLRPRSRQLWISVETHCTDTVQTCLQTLESVAFSSGSNIEEKNLDAKG</sequence>
<evidence type="ECO:0000313" key="2">
    <source>
        <dbReference type="EnsemblPlants" id="PAC:32945410.CDS.1"/>
    </source>
</evidence>
<protein>
    <submittedName>
        <fullName evidence="1 2">Uncharacterized protein</fullName>
    </submittedName>
</protein>
<dbReference type="Proteomes" id="UP000006727">
    <property type="component" value="Chromosome 20"/>
</dbReference>
<dbReference type="EMBL" id="ABEU02000020">
    <property type="protein sequence ID" value="PNR32762.1"/>
    <property type="molecule type" value="Genomic_DNA"/>
</dbReference>
<reference evidence="2" key="3">
    <citation type="submission" date="2020-12" db="UniProtKB">
        <authorList>
            <consortium name="EnsemblPlants"/>
        </authorList>
    </citation>
    <scope>IDENTIFICATION</scope>
</reference>
<evidence type="ECO:0000313" key="3">
    <source>
        <dbReference type="Proteomes" id="UP000006727"/>
    </source>
</evidence>
<evidence type="ECO:0000313" key="1">
    <source>
        <dbReference type="EMBL" id="PNR32762.1"/>
    </source>
</evidence>
<dbReference type="PaxDb" id="3218-PP1S9_9V6.1"/>
<keyword evidence="3" id="KW-1185">Reference proteome</keyword>